<name>L0KMJ6_MESAW</name>
<feature type="compositionally biased region" description="Low complexity" evidence="1">
    <location>
        <begin position="34"/>
        <end position="51"/>
    </location>
</feature>
<reference evidence="3" key="1">
    <citation type="submission" date="2012-02" db="EMBL/GenBank/DDBJ databases">
        <title>Complete sequence of Mesorhizobium australicum WSM2073.</title>
        <authorList>
            <person name="Lucas S."/>
            <person name="Han J."/>
            <person name="Lapidus A."/>
            <person name="Cheng J.-F."/>
            <person name="Goodwin L."/>
            <person name="Pitluck S."/>
            <person name="Peters L."/>
            <person name="Gu W."/>
            <person name="Detter J.C."/>
            <person name="Han C."/>
            <person name="Tapia R."/>
            <person name="Land M."/>
            <person name="Hauser L."/>
            <person name="Kyrpides N."/>
            <person name="Ivanova N."/>
            <person name="Pagani I."/>
            <person name="Reeve W.G."/>
            <person name="Howieson J.G."/>
            <person name="Tiwari R.P."/>
            <person name="O'Hara G.W."/>
            <person name="Atkins C.A."/>
            <person name="Ronson C.W."/>
            <person name="Nandasena K.G."/>
            <person name="Woyke T."/>
        </authorList>
    </citation>
    <scope>NUCLEOTIDE SEQUENCE [LARGE SCALE GENOMIC DNA]</scope>
    <source>
        <strain evidence="3">LMG 24608 / HAMBI 3006 / WSM2073</strain>
    </source>
</reference>
<dbReference type="HOGENOM" id="CLU_1150799_0_0_5"/>
<proteinExistence type="predicted"/>
<dbReference type="Proteomes" id="UP000010998">
    <property type="component" value="Chromosome"/>
</dbReference>
<feature type="region of interest" description="Disordered" evidence="1">
    <location>
        <begin position="172"/>
        <end position="199"/>
    </location>
</feature>
<accession>L0KMJ6</accession>
<evidence type="ECO:0000313" key="2">
    <source>
        <dbReference type="EMBL" id="AGB45229.1"/>
    </source>
</evidence>
<dbReference type="EMBL" id="CP003358">
    <property type="protein sequence ID" value="AGB45229.1"/>
    <property type="molecule type" value="Genomic_DNA"/>
</dbReference>
<protein>
    <submittedName>
        <fullName evidence="2">Uncharacterized protein</fullName>
    </submittedName>
</protein>
<dbReference type="KEGG" id="mam:Mesau_02836"/>
<dbReference type="AlphaFoldDB" id="L0KMJ6"/>
<gene>
    <name evidence="2" type="ordered locus">Mesau_02836</name>
</gene>
<evidence type="ECO:0000313" key="3">
    <source>
        <dbReference type="Proteomes" id="UP000010998"/>
    </source>
</evidence>
<feature type="region of interest" description="Disordered" evidence="1">
    <location>
        <begin position="21"/>
        <end position="82"/>
    </location>
</feature>
<sequence>MVIFQTMAPDAFADAVGPPHWRGKRARPSIGDLTSSTGAAASRTSRRISGSHMLHKRQRLGPRQMGKAPQQDKRQAPGCPDTCSRNELGGRIAVNWAAAAHVQEVACGTNLMHRRVGSYARVEARVQRPHSGCGMLSTSSATRSGWKLMSRDGRHHPPCNITMTVWCGQRVDQESSERRSSISRPKIKKARHLSAAGETNTMGIRTENGEQCNCRSASTPTMFQERSEIAAPLATSQASRW</sequence>
<organism evidence="2 3">
    <name type="scientific">Mesorhizobium australicum (strain HAMBI 3006 / LMG 24608 / WSM2073)</name>
    <dbReference type="NCBI Taxonomy" id="754035"/>
    <lineage>
        <taxon>Bacteria</taxon>
        <taxon>Pseudomonadati</taxon>
        <taxon>Pseudomonadota</taxon>
        <taxon>Alphaproteobacteria</taxon>
        <taxon>Hyphomicrobiales</taxon>
        <taxon>Phyllobacteriaceae</taxon>
        <taxon>Mesorhizobium</taxon>
    </lineage>
</organism>
<keyword evidence="3" id="KW-1185">Reference proteome</keyword>
<evidence type="ECO:0000256" key="1">
    <source>
        <dbReference type="SAM" id="MobiDB-lite"/>
    </source>
</evidence>